<comment type="caution">
    <text evidence="3">The sequence shown here is derived from an EMBL/GenBank/DDBJ whole genome shotgun (WGS) entry which is preliminary data.</text>
</comment>
<evidence type="ECO:0000259" key="2">
    <source>
        <dbReference type="PROSITE" id="PS51531"/>
    </source>
</evidence>
<evidence type="ECO:0000256" key="1">
    <source>
        <dbReference type="SAM" id="MobiDB-lite"/>
    </source>
</evidence>
<feature type="domain" description="Peptidase A9" evidence="2">
    <location>
        <begin position="1"/>
        <end position="10"/>
    </location>
</feature>
<feature type="compositionally biased region" description="Low complexity" evidence="1">
    <location>
        <begin position="178"/>
        <end position="197"/>
    </location>
</feature>
<reference evidence="3" key="1">
    <citation type="submission" date="2021-02" db="EMBL/GenBank/DDBJ databases">
        <authorList>
            <person name="Dougan E. K."/>
            <person name="Rhodes N."/>
            <person name="Thang M."/>
            <person name="Chan C."/>
        </authorList>
    </citation>
    <scope>NUCLEOTIDE SEQUENCE</scope>
</reference>
<feature type="non-terminal residue" evidence="3">
    <location>
        <position position="1"/>
    </location>
</feature>
<dbReference type="Proteomes" id="UP000626109">
    <property type="component" value="Unassembled WGS sequence"/>
</dbReference>
<dbReference type="GO" id="GO:0006508">
    <property type="term" value="P:proteolysis"/>
    <property type="evidence" value="ECO:0007669"/>
    <property type="project" value="InterPro"/>
</dbReference>
<gene>
    <name evidence="3" type="ORF">PGLA2088_LOCUS2792</name>
</gene>
<dbReference type="InterPro" id="IPR001641">
    <property type="entry name" value="Spumavirus_A9"/>
</dbReference>
<organism evidence="3 4">
    <name type="scientific">Polarella glacialis</name>
    <name type="common">Dinoflagellate</name>
    <dbReference type="NCBI Taxonomy" id="89957"/>
    <lineage>
        <taxon>Eukaryota</taxon>
        <taxon>Sar</taxon>
        <taxon>Alveolata</taxon>
        <taxon>Dinophyceae</taxon>
        <taxon>Suessiales</taxon>
        <taxon>Suessiaceae</taxon>
        <taxon>Polarella</taxon>
    </lineage>
</organism>
<feature type="non-terminal residue" evidence="3">
    <location>
        <position position="197"/>
    </location>
</feature>
<feature type="region of interest" description="Disordered" evidence="1">
    <location>
        <begin position="161"/>
        <end position="197"/>
    </location>
</feature>
<dbReference type="AlphaFoldDB" id="A0A813I2E9"/>
<accession>A0A813I2E9</accession>
<evidence type="ECO:0000313" key="3">
    <source>
        <dbReference type="EMBL" id="CAE8644139.1"/>
    </source>
</evidence>
<name>A0A813I2E9_POLGL</name>
<sequence>YNGLWQRWVEGKDDNDDVERVLAREFAGTHRPFSTPWVSLVLGRRGIELAEAAFGCAPPEDLCLSNDGEGQQLSGVATEARSETAQSAGHTQSRQAAVDAYGQQWAHFLQTQFAPHFAQATRRHRVQQICFAGSVAETNWRMLQEVLLEPGSEVLQALPKSGLAVDSASSKSRRGRRSGPSASSKGEASSSDAAALR</sequence>
<dbReference type="GO" id="GO:0004190">
    <property type="term" value="F:aspartic-type endopeptidase activity"/>
    <property type="evidence" value="ECO:0007669"/>
    <property type="project" value="InterPro"/>
</dbReference>
<protein>
    <recommendedName>
        <fullName evidence="2">Peptidase A9 domain-containing protein</fullName>
    </recommendedName>
</protein>
<dbReference type="PROSITE" id="PS51531">
    <property type="entry name" value="FV_PR"/>
    <property type="match status" value="1"/>
</dbReference>
<evidence type="ECO:0000313" key="4">
    <source>
        <dbReference type="Proteomes" id="UP000626109"/>
    </source>
</evidence>
<dbReference type="EMBL" id="CAJNNW010002338">
    <property type="protein sequence ID" value="CAE8644139.1"/>
    <property type="molecule type" value="Genomic_DNA"/>
</dbReference>
<proteinExistence type="predicted"/>